<keyword evidence="3" id="KW-1185">Reference proteome</keyword>
<feature type="region of interest" description="Disordered" evidence="1">
    <location>
        <begin position="83"/>
        <end position="109"/>
    </location>
</feature>
<feature type="compositionally biased region" description="Low complexity" evidence="1">
    <location>
        <begin position="84"/>
        <end position="109"/>
    </location>
</feature>
<organism evidence="2 3">
    <name type="scientific">Vogesella aquatica</name>
    <dbReference type="NCBI Taxonomy" id="2984206"/>
    <lineage>
        <taxon>Bacteria</taxon>
        <taxon>Pseudomonadati</taxon>
        <taxon>Pseudomonadota</taxon>
        <taxon>Betaproteobacteria</taxon>
        <taxon>Neisseriales</taxon>
        <taxon>Chromobacteriaceae</taxon>
        <taxon>Vogesella</taxon>
    </lineage>
</organism>
<accession>A0ABT5J2K1</accession>
<dbReference type="Proteomes" id="UP001219956">
    <property type="component" value="Unassembled WGS sequence"/>
</dbReference>
<gene>
    <name evidence="2" type="ORF">PQU95_17930</name>
</gene>
<evidence type="ECO:0000313" key="2">
    <source>
        <dbReference type="EMBL" id="MDC7719085.1"/>
    </source>
</evidence>
<protein>
    <submittedName>
        <fullName evidence="2">Uncharacterized protein</fullName>
    </submittedName>
</protein>
<name>A0ABT5J2K1_9NEIS</name>
<evidence type="ECO:0000313" key="3">
    <source>
        <dbReference type="Proteomes" id="UP001219956"/>
    </source>
</evidence>
<proteinExistence type="predicted"/>
<evidence type="ECO:0000256" key="1">
    <source>
        <dbReference type="SAM" id="MobiDB-lite"/>
    </source>
</evidence>
<dbReference type="RefSeq" id="WP_272753270.1">
    <property type="nucleotide sequence ID" value="NZ_JAQQLF010000031.1"/>
</dbReference>
<reference evidence="2 3" key="1">
    <citation type="submission" date="2023-01" db="EMBL/GenBank/DDBJ databases">
        <title>Novel species of the genus Vogesella isolated from rivers.</title>
        <authorList>
            <person name="Lu H."/>
        </authorList>
    </citation>
    <scope>NUCLEOTIDE SEQUENCE [LARGE SCALE GENOMIC DNA]</scope>
    <source>
        <strain evidence="2 3">DC21W</strain>
    </source>
</reference>
<sequence>MNAAKRIKKRMDEGGQCKQLAVLKQLALALELKLPFDVAGLAALDAAHFELAQHLLADWHGELHIDARGRLIERLLAENPALMRPASGRRPGSRSQAAVAASATVTQSR</sequence>
<comment type="caution">
    <text evidence="2">The sequence shown here is derived from an EMBL/GenBank/DDBJ whole genome shotgun (WGS) entry which is preliminary data.</text>
</comment>
<dbReference type="EMBL" id="JAQQLF010000031">
    <property type="protein sequence ID" value="MDC7719085.1"/>
    <property type="molecule type" value="Genomic_DNA"/>
</dbReference>